<dbReference type="GO" id="GO:0016020">
    <property type="term" value="C:membrane"/>
    <property type="evidence" value="ECO:0007669"/>
    <property type="project" value="InterPro"/>
</dbReference>
<evidence type="ECO:0000256" key="18">
    <source>
        <dbReference type="ARBA" id="ARBA00049428"/>
    </source>
</evidence>
<comment type="catalytic activity">
    <reaction evidence="16">
        <text>13-(9Z-octadecenoyloxy)-octadecanoate + H2O = 13-hydroxy-octadecanoate + (9Z)-octadecenoate + H(+)</text>
        <dbReference type="Rhea" id="RHEA:52064"/>
        <dbReference type="ChEBI" id="CHEBI:15377"/>
        <dbReference type="ChEBI" id="CHEBI:15378"/>
        <dbReference type="ChEBI" id="CHEBI:30823"/>
        <dbReference type="ChEBI" id="CHEBI:136303"/>
        <dbReference type="ChEBI" id="CHEBI:136304"/>
    </reaction>
    <physiologicalReaction direction="left-to-right" evidence="16">
        <dbReference type="Rhea" id="RHEA:52065"/>
    </physiologicalReaction>
</comment>
<dbReference type="Proteomes" id="UP000824219">
    <property type="component" value="Linkage Group LG15"/>
</dbReference>
<keyword evidence="4 19" id="KW-0812">Transmembrane</keyword>
<evidence type="ECO:0000256" key="2">
    <source>
        <dbReference type="ARBA" id="ARBA00004127"/>
    </source>
</evidence>
<comment type="catalytic activity">
    <reaction evidence="17">
        <text>13-(9Z-hexadecenoyloxy)-octadecanoate + H2O = 13-hydroxy-octadecanoate + (9Z)-hexadecenoate + H(+)</text>
        <dbReference type="Rhea" id="RHEA:52076"/>
        <dbReference type="ChEBI" id="CHEBI:15377"/>
        <dbReference type="ChEBI" id="CHEBI:15378"/>
        <dbReference type="ChEBI" id="CHEBI:32372"/>
        <dbReference type="ChEBI" id="CHEBI:136304"/>
        <dbReference type="ChEBI" id="CHEBI:136315"/>
    </reaction>
    <physiologicalReaction direction="left-to-right" evidence="17">
        <dbReference type="Rhea" id="RHEA:52077"/>
    </physiologicalReaction>
</comment>
<dbReference type="SMART" id="SM00717">
    <property type="entry name" value="SANT"/>
    <property type="match status" value="3"/>
</dbReference>
<dbReference type="PANTHER" id="PTHR10989:SF17">
    <property type="entry name" value="ANDROGEN-DEPENDENT TFPI-REGULATING PROTEIN"/>
    <property type="match status" value="1"/>
</dbReference>
<feature type="domain" description="HTH myb-type" evidence="21">
    <location>
        <begin position="101"/>
        <end position="156"/>
    </location>
</feature>
<feature type="transmembrane region" description="Helical" evidence="19">
    <location>
        <begin position="415"/>
        <end position="434"/>
    </location>
</feature>
<evidence type="ECO:0000259" key="20">
    <source>
        <dbReference type="PROSITE" id="PS50090"/>
    </source>
</evidence>
<feature type="transmembrane region" description="Helical" evidence="19">
    <location>
        <begin position="474"/>
        <end position="500"/>
    </location>
</feature>
<dbReference type="AlphaFoldDB" id="A0A9D3SLP8"/>
<dbReference type="InterPro" id="IPR001005">
    <property type="entry name" value="SANT/Myb"/>
</dbReference>
<evidence type="ECO:0000256" key="15">
    <source>
        <dbReference type="ARBA" id="ARBA00049221"/>
    </source>
</evidence>
<keyword evidence="5" id="KW-0677">Repeat</keyword>
<feature type="domain" description="HTH myb-type" evidence="21">
    <location>
        <begin position="52"/>
        <end position="95"/>
    </location>
</feature>
<feature type="domain" description="Myb-like" evidence="20">
    <location>
        <begin position="50"/>
        <end position="100"/>
    </location>
</feature>
<evidence type="ECO:0000256" key="14">
    <source>
        <dbReference type="ARBA" id="ARBA00048800"/>
    </source>
</evidence>
<protein>
    <submittedName>
        <fullName evidence="22">Uncharacterized protein</fullName>
    </submittedName>
</protein>
<evidence type="ECO:0000256" key="6">
    <source>
        <dbReference type="ARBA" id="ARBA00022989"/>
    </source>
</evidence>
<comment type="caution">
    <text evidence="22">The sequence shown here is derived from an EMBL/GenBank/DDBJ whole genome shotgun (WGS) entry which is preliminary data.</text>
</comment>
<dbReference type="GO" id="GO:0003677">
    <property type="term" value="F:DNA binding"/>
    <property type="evidence" value="ECO:0007669"/>
    <property type="project" value="UniProtKB-KW"/>
</dbReference>
<comment type="catalytic activity">
    <reaction evidence="1">
        <text>9-(9Z-hexadecenoyloxy)-octadecanoate + H2O = (9Z)-hexadecenoate + 9-hydroxy-octadecanoate + H(+)</text>
        <dbReference type="Rhea" id="RHEA:52068"/>
        <dbReference type="ChEBI" id="CHEBI:15377"/>
        <dbReference type="ChEBI" id="CHEBI:15378"/>
        <dbReference type="ChEBI" id="CHEBI:32372"/>
        <dbReference type="ChEBI" id="CHEBI:136286"/>
        <dbReference type="ChEBI" id="CHEBI:136309"/>
    </reaction>
    <physiologicalReaction direction="left-to-right" evidence="1">
        <dbReference type="Rhea" id="RHEA:52069"/>
    </physiologicalReaction>
</comment>
<evidence type="ECO:0000313" key="22">
    <source>
        <dbReference type="EMBL" id="KAG7323839.1"/>
    </source>
</evidence>
<dbReference type="InterPro" id="IPR006838">
    <property type="entry name" value="ADTRP_AIG1"/>
</dbReference>
<comment type="similarity">
    <text evidence="3">Belongs to the AIG1 family.</text>
</comment>
<comment type="catalytic activity">
    <reaction evidence="11">
        <text>9-hexadecanoyloxy-octadecanoate + H2O = 9-hydroxy-octadecanoate + hexadecanoate + H(+)</text>
        <dbReference type="Rhea" id="RHEA:52052"/>
        <dbReference type="ChEBI" id="CHEBI:7896"/>
        <dbReference type="ChEBI" id="CHEBI:15377"/>
        <dbReference type="ChEBI" id="CHEBI:15378"/>
        <dbReference type="ChEBI" id="CHEBI:83670"/>
        <dbReference type="ChEBI" id="CHEBI:136286"/>
    </reaction>
    <physiologicalReaction direction="left-to-right" evidence="11">
        <dbReference type="Rhea" id="RHEA:52053"/>
    </physiologicalReaction>
</comment>
<evidence type="ECO:0000256" key="12">
    <source>
        <dbReference type="ARBA" id="ARBA00048680"/>
    </source>
</evidence>
<feature type="domain" description="Myb-like" evidence="20">
    <location>
        <begin position="101"/>
        <end position="152"/>
    </location>
</feature>
<feature type="domain" description="Myb-like" evidence="20">
    <location>
        <begin position="153"/>
        <end position="203"/>
    </location>
</feature>
<name>A0A9D3SLP8_9TELE</name>
<dbReference type="Pfam" id="PF04750">
    <property type="entry name" value="Far-17a_AIG1"/>
    <property type="match status" value="1"/>
</dbReference>
<evidence type="ECO:0000256" key="1">
    <source>
        <dbReference type="ARBA" id="ARBA00000923"/>
    </source>
</evidence>
<gene>
    <name evidence="22" type="ORF">KOW79_013541</name>
</gene>
<dbReference type="FunFam" id="1.10.10.60:FF:000010">
    <property type="entry name" value="Transcriptional activator Myb isoform A"/>
    <property type="match status" value="1"/>
</dbReference>
<dbReference type="EMBL" id="JAHKSW010000015">
    <property type="protein sequence ID" value="KAG7323839.1"/>
    <property type="molecule type" value="Genomic_DNA"/>
</dbReference>
<evidence type="ECO:0000256" key="7">
    <source>
        <dbReference type="ARBA" id="ARBA00023125"/>
    </source>
</evidence>
<evidence type="ECO:0000256" key="16">
    <source>
        <dbReference type="ARBA" id="ARBA00049296"/>
    </source>
</evidence>
<comment type="catalytic activity">
    <reaction evidence="13">
        <text>12-(9Z-octadecenoyloxy)-octadecanoate + H2O = 12-hydroxyoctadecanoate + (9Z)-octadecenoate + H(+)</text>
        <dbReference type="Rhea" id="RHEA:52060"/>
        <dbReference type="ChEBI" id="CHEBI:15377"/>
        <dbReference type="ChEBI" id="CHEBI:15378"/>
        <dbReference type="ChEBI" id="CHEBI:30823"/>
        <dbReference type="ChEBI" id="CHEBI:84201"/>
        <dbReference type="ChEBI" id="CHEBI:136302"/>
    </reaction>
    <physiologicalReaction direction="left-to-right" evidence="13">
        <dbReference type="Rhea" id="RHEA:52061"/>
    </physiologicalReaction>
</comment>
<evidence type="ECO:0000256" key="9">
    <source>
        <dbReference type="ARBA" id="ARBA00047368"/>
    </source>
</evidence>
<feature type="transmembrane region" description="Helical" evidence="19">
    <location>
        <begin position="446"/>
        <end position="462"/>
    </location>
</feature>
<evidence type="ECO:0000313" key="23">
    <source>
        <dbReference type="Proteomes" id="UP000824219"/>
    </source>
</evidence>
<dbReference type="PROSITE" id="PS50090">
    <property type="entry name" value="MYB_LIKE"/>
    <property type="match status" value="3"/>
</dbReference>
<sequence length="538" mass="61397">MRNSSAAVTLMTQPQRARAPFDFKSSVLTVQMEEFRSFDLPEILEEKQRLGEKTKARWSPDEDKSLKTLVESIGQNWNAIATMLHGRTEQECKYRYTCVLDPNLIKGTWTKEEDEKLIKLVTKLGTHQWSRIAKHLRGRRGKQCRERWHNHLDPSVNKQSWTAAEDFLICKAHSILGNRWAKIAKLLPGRTDNSIKNHWYSSLQRKVATGALVIDVATAASLSEESSCKEIKDEEAAHPAEEEAEMDDLCGSGVQPESVMDVPDQVMKAMETRVRKRKKKPKKAQRSAVNSKLCFFVHLVMFAWYLFTLNANCSIASSGRHPGARSYGGRWKYLTFINLVMQTVFFGLCVVTDLIHAAELRKRSVFSFLDSVQDFFFTVLAFPVGTFVFTSFWSIYTYDRELVFPKALDDIIPTWLNHALHTVILPLLLVQMCLQRHKHPSRCRGILSLALFVSLYLAWVLWVRHASGIWVYPIMAHLSPAGLVVFLSVASLSMAPLYLLGEKLTRVIWGPADEYQLKNQSISGTIYSLKGNQKKKKK</sequence>
<evidence type="ECO:0000256" key="5">
    <source>
        <dbReference type="ARBA" id="ARBA00022737"/>
    </source>
</evidence>
<comment type="catalytic activity">
    <reaction evidence="14">
        <text>9-(9Z-octadecenoyloxy)-octadecanoate + H2O = 9-hydroxy-octadecanoate + (9Z)-octadecenoate + H(+)</text>
        <dbReference type="Rhea" id="RHEA:52048"/>
        <dbReference type="ChEBI" id="CHEBI:15377"/>
        <dbReference type="ChEBI" id="CHEBI:15378"/>
        <dbReference type="ChEBI" id="CHEBI:30823"/>
        <dbReference type="ChEBI" id="CHEBI:136282"/>
        <dbReference type="ChEBI" id="CHEBI:136286"/>
    </reaction>
    <physiologicalReaction direction="left-to-right" evidence="14">
        <dbReference type="Rhea" id="RHEA:52049"/>
    </physiologicalReaction>
</comment>
<comment type="catalytic activity">
    <reaction evidence="15">
        <text>9-octadecanoyloxy-octadecanoate + H2O = 9-hydroxy-octadecanoate + octadecanoate + H(+)</text>
        <dbReference type="Rhea" id="RHEA:52096"/>
        <dbReference type="ChEBI" id="CHEBI:15377"/>
        <dbReference type="ChEBI" id="CHEBI:15378"/>
        <dbReference type="ChEBI" id="CHEBI:25629"/>
        <dbReference type="ChEBI" id="CHEBI:136286"/>
        <dbReference type="ChEBI" id="CHEBI:136373"/>
    </reaction>
    <physiologicalReaction direction="left-to-right" evidence="15">
        <dbReference type="Rhea" id="RHEA:52097"/>
    </physiologicalReaction>
</comment>
<comment type="subcellular location">
    <subcellularLocation>
        <location evidence="2">Endomembrane system</location>
        <topology evidence="2">Multi-pass membrane protein</topology>
    </subcellularLocation>
</comment>
<comment type="catalytic activity">
    <reaction evidence="10">
        <text>13-octadecanoyloxy-octadecanoate + H2O = 13-hydroxy-octadecanoate + octadecanoate + H(+)</text>
        <dbReference type="Rhea" id="RHEA:52084"/>
        <dbReference type="ChEBI" id="CHEBI:15377"/>
        <dbReference type="ChEBI" id="CHEBI:15378"/>
        <dbReference type="ChEBI" id="CHEBI:25629"/>
        <dbReference type="ChEBI" id="CHEBI:136304"/>
        <dbReference type="ChEBI" id="CHEBI:136335"/>
    </reaction>
    <physiologicalReaction direction="left-to-right" evidence="10">
        <dbReference type="Rhea" id="RHEA:52085"/>
    </physiologicalReaction>
</comment>
<feature type="transmembrane region" description="Helical" evidence="19">
    <location>
        <begin position="287"/>
        <end position="307"/>
    </location>
</feature>
<dbReference type="InterPro" id="IPR009057">
    <property type="entry name" value="Homeodomain-like_sf"/>
</dbReference>
<feature type="transmembrane region" description="Helical" evidence="19">
    <location>
        <begin position="375"/>
        <end position="395"/>
    </location>
</feature>
<accession>A0A9D3SLP8</accession>
<evidence type="ECO:0000256" key="19">
    <source>
        <dbReference type="SAM" id="Phobius"/>
    </source>
</evidence>
<comment type="catalytic activity">
    <reaction evidence="18">
        <text>12-(9Z-hexadecenoyloxy)-octadecanoate + H2O = 12-hydroxyoctadecanoate + (9Z)-hexadecenoate + H(+)</text>
        <dbReference type="Rhea" id="RHEA:52072"/>
        <dbReference type="ChEBI" id="CHEBI:15377"/>
        <dbReference type="ChEBI" id="CHEBI:15378"/>
        <dbReference type="ChEBI" id="CHEBI:32372"/>
        <dbReference type="ChEBI" id="CHEBI:84201"/>
        <dbReference type="ChEBI" id="CHEBI:136312"/>
    </reaction>
    <physiologicalReaction direction="left-to-right" evidence="18">
        <dbReference type="Rhea" id="RHEA:52073"/>
    </physiologicalReaction>
</comment>
<dbReference type="Pfam" id="PF00249">
    <property type="entry name" value="Myb_DNA-binding"/>
    <property type="match status" value="1"/>
</dbReference>
<comment type="catalytic activity">
    <reaction evidence="9">
        <text>12-hexadecanoyloxy-octadecanoate + H2O = 12-hydroxyoctadecanoate + hexadecanoate + H(+)</text>
        <dbReference type="Rhea" id="RHEA:52056"/>
        <dbReference type="ChEBI" id="CHEBI:7896"/>
        <dbReference type="ChEBI" id="CHEBI:15377"/>
        <dbReference type="ChEBI" id="CHEBI:15378"/>
        <dbReference type="ChEBI" id="CHEBI:83677"/>
        <dbReference type="ChEBI" id="CHEBI:84201"/>
    </reaction>
    <physiologicalReaction direction="left-to-right" evidence="9">
        <dbReference type="Rhea" id="RHEA:52057"/>
    </physiologicalReaction>
</comment>
<evidence type="ECO:0000256" key="17">
    <source>
        <dbReference type="ARBA" id="ARBA00049322"/>
    </source>
</evidence>
<dbReference type="GO" id="GO:0005634">
    <property type="term" value="C:nucleus"/>
    <property type="evidence" value="ECO:0007669"/>
    <property type="project" value="UniProtKB-ARBA"/>
</dbReference>
<keyword evidence="23" id="KW-1185">Reference proteome</keyword>
<feature type="domain" description="HTH myb-type" evidence="21">
    <location>
        <begin position="157"/>
        <end position="207"/>
    </location>
</feature>
<proteinExistence type="inferred from homology"/>
<dbReference type="OrthoDB" id="1898221at2759"/>
<evidence type="ECO:0000256" key="8">
    <source>
        <dbReference type="ARBA" id="ARBA00023136"/>
    </source>
</evidence>
<organism evidence="22 23">
    <name type="scientific">Hemibagrus wyckioides</name>
    <dbReference type="NCBI Taxonomy" id="337641"/>
    <lineage>
        <taxon>Eukaryota</taxon>
        <taxon>Metazoa</taxon>
        <taxon>Chordata</taxon>
        <taxon>Craniata</taxon>
        <taxon>Vertebrata</taxon>
        <taxon>Euteleostomi</taxon>
        <taxon>Actinopterygii</taxon>
        <taxon>Neopterygii</taxon>
        <taxon>Teleostei</taxon>
        <taxon>Ostariophysi</taxon>
        <taxon>Siluriformes</taxon>
        <taxon>Bagridae</taxon>
        <taxon>Hemibagrus</taxon>
    </lineage>
</organism>
<evidence type="ECO:0000256" key="13">
    <source>
        <dbReference type="ARBA" id="ARBA00048701"/>
    </source>
</evidence>
<keyword evidence="7" id="KW-0238">DNA-binding</keyword>
<evidence type="ECO:0000259" key="21">
    <source>
        <dbReference type="PROSITE" id="PS51294"/>
    </source>
</evidence>
<evidence type="ECO:0000256" key="3">
    <source>
        <dbReference type="ARBA" id="ARBA00009300"/>
    </source>
</evidence>
<evidence type="ECO:0000256" key="4">
    <source>
        <dbReference type="ARBA" id="ARBA00022692"/>
    </source>
</evidence>
<keyword evidence="6 19" id="KW-1133">Transmembrane helix</keyword>
<evidence type="ECO:0000256" key="11">
    <source>
        <dbReference type="ARBA" id="ARBA00047863"/>
    </source>
</evidence>
<evidence type="ECO:0000256" key="10">
    <source>
        <dbReference type="ARBA" id="ARBA00047427"/>
    </source>
</evidence>
<dbReference type="PROSITE" id="PS51294">
    <property type="entry name" value="HTH_MYB"/>
    <property type="match status" value="3"/>
</dbReference>
<dbReference type="GO" id="GO:0012505">
    <property type="term" value="C:endomembrane system"/>
    <property type="evidence" value="ECO:0007669"/>
    <property type="project" value="UniProtKB-SubCell"/>
</dbReference>
<dbReference type="SUPFAM" id="SSF46689">
    <property type="entry name" value="Homeodomain-like"/>
    <property type="match status" value="2"/>
</dbReference>
<dbReference type="CDD" id="cd00167">
    <property type="entry name" value="SANT"/>
    <property type="match status" value="3"/>
</dbReference>
<keyword evidence="8 19" id="KW-0472">Membrane</keyword>
<dbReference type="PANTHER" id="PTHR10989">
    <property type="entry name" value="ANDROGEN-INDUCED PROTEIN 1-RELATED"/>
    <property type="match status" value="1"/>
</dbReference>
<reference evidence="22 23" key="1">
    <citation type="submission" date="2021-06" db="EMBL/GenBank/DDBJ databases">
        <title>Chromosome-level genome assembly of the red-tail catfish (Hemibagrus wyckioides).</title>
        <authorList>
            <person name="Shao F."/>
        </authorList>
    </citation>
    <scope>NUCLEOTIDE SEQUENCE [LARGE SCALE GENOMIC DNA]</scope>
    <source>
        <strain evidence="22">EC202008001</strain>
        <tissue evidence="22">Blood</tissue>
    </source>
</reference>
<feature type="transmembrane region" description="Helical" evidence="19">
    <location>
        <begin position="333"/>
        <end position="355"/>
    </location>
</feature>
<dbReference type="InterPro" id="IPR017930">
    <property type="entry name" value="Myb_dom"/>
</dbReference>
<dbReference type="Pfam" id="PF13921">
    <property type="entry name" value="Myb_DNA-bind_6"/>
    <property type="match status" value="1"/>
</dbReference>
<dbReference type="Gene3D" id="1.10.10.60">
    <property type="entry name" value="Homeodomain-like"/>
    <property type="match status" value="3"/>
</dbReference>
<comment type="catalytic activity">
    <reaction evidence="12">
        <text>12-octadecanoyloxy-octadecanoate + H2O = 12-hydroxyoctadecanoate + octadecanoate + H(+)</text>
        <dbReference type="Rhea" id="RHEA:52080"/>
        <dbReference type="ChEBI" id="CHEBI:15377"/>
        <dbReference type="ChEBI" id="CHEBI:15378"/>
        <dbReference type="ChEBI" id="CHEBI:25629"/>
        <dbReference type="ChEBI" id="CHEBI:84201"/>
        <dbReference type="ChEBI" id="CHEBI:136330"/>
    </reaction>
    <physiologicalReaction direction="left-to-right" evidence="12">
        <dbReference type="Rhea" id="RHEA:52081"/>
    </physiologicalReaction>
</comment>